<evidence type="ECO:0000256" key="6">
    <source>
        <dbReference type="ARBA" id="ARBA00022946"/>
    </source>
</evidence>
<dbReference type="GO" id="GO:0030150">
    <property type="term" value="P:protein import into mitochondrial matrix"/>
    <property type="evidence" value="ECO:0007669"/>
    <property type="project" value="InterPro"/>
</dbReference>
<dbReference type="EMBL" id="PJQD01000008">
    <property type="protein sequence ID" value="POY76114.1"/>
    <property type="molecule type" value="Genomic_DNA"/>
</dbReference>
<feature type="transmembrane region" description="Helical" evidence="11">
    <location>
        <begin position="117"/>
        <end position="136"/>
    </location>
</feature>
<feature type="region of interest" description="Disordered" evidence="10">
    <location>
        <begin position="48"/>
        <end position="96"/>
    </location>
</feature>
<evidence type="ECO:0000256" key="4">
    <source>
        <dbReference type="ARBA" id="ARBA00020726"/>
    </source>
</evidence>
<evidence type="ECO:0000256" key="10">
    <source>
        <dbReference type="SAM" id="MobiDB-lite"/>
    </source>
</evidence>
<keyword evidence="5 11" id="KW-0812">Transmembrane</keyword>
<evidence type="ECO:0000256" key="9">
    <source>
        <dbReference type="ARBA" id="ARBA00023136"/>
    </source>
</evidence>
<dbReference type="AlphaFoldDB" id="A0A2S5BH80"/>
<dbReference type="STRING" id="741276.A0A2S5BH80"/>
<evidence type="ECO:0000256" key="7">
    <source>
        <dbReference type="ARBA" id="ARBA00022989"/>
    </source>
</evidence>
<evidence type="ECO:0000256" key="3">
    <source>
        <dbReference type="ARBA" id="ARBA00020213"/>
    </source>
</evidence>
<dbReference type="Pfam" id="PF08294">
    <property type="entry name" value="TIM21"/>
    <property type="match status" value="1"/>
</dbReference>
<dbReference type="PANTHER" id="PTHR13032">
    <property type="entry name" value="MITOCHONDRIAL IMPORT INNER MEMBRANE TRANSLOCASE SUBUNIT TIM21"/>
    <property type="match status" value="1"/>
</dbReference>
<evidence type="ECO:0000313" key="12">
    <source>
        <dbReference type="EMBL" id="POY76114.1"/>
    </source>
</evidence>
<dbReference type="InterPro" id="IPR013261">
    <property type="entry name" value="Tim21"/>
</dbReference>
<keyword evidence="8" id="KW-0496">Mitochondrion</keyword>
<protein>
    <recommendedName>
        <fullName evidence="4">Mitochondrial import inner membrane translocase subunit TIM21</fullName>
    </recommendedName>
    <alternativeName>
        <fullName evidence="3">Mitochondrial import inner membrane translocase subunit Tim21</fullName>
    </alternativeName>
</protein>
<dbReference type="Proteomes" id="UP000237144">
    <property type="component" value="Unassembled WGS sequence"/>
</dbReference>
<keyword evidence="13" id="KW-1185">Reference proteome</keyword>
<organism evidence="12 13">
    <name type="scientific">Rhodotorula taiwanensis</name>
    <dbReference type="NCBI Taxonomy" id="741276"/>
    <lineage>
        <taxon>Eukaryota</taxon>
        <taxon>Fungi</taxon>
        <taxon>Dikarya</taxon>
        <taxon>Basidiomycota</taxon>
        <taxon>Pucciniomycotina</taxon>
        <taxon>Microbotryomycetes</taxon>
        <taxon>Sporidiobolales</taxon>
        <taxon>Sporidiobolaceae</taxon>
        <taxon>Rhodotorula</taxon>
    </lineage>
</organism>
<evidence type="ECO:0000256" key="11">
    <source>
        <dbReference type="SAM" id="Phobius"/>
    </source>
</evidence>
<dbReference type="OrthoDB" id="436405at2759"/>
<dbReference type="PANTHER" id="PTHR13032:SF6">
    <property type="entry name" value="MITOCHONDRIAL IMPORT INNER MEMBRANE TRANSLOCASE SUBUNIT TIM21"/>
    <property type="match status" value="1"/>
</dbReference>
<dbReference type="GO" id="GO:0005744">
    <property type="term" value="C:TIM23 mitochondrial import inner membrane translocase complex"/>
    <property type="evidence" value="ECO:0007669"/>
    <property type="project" value="InterPro"/>
</dbReference>
<keyword evidence="7 11" id="KW-1133">Transmembrane helix</keyword>
<gene>
    <name evidence="12" type="ORF">BMF94_0837</name>
</gene>
<proteinExistence type="inferred from homology"/>
<evidence type="ECO:0000256" key="5">
    <source>
        <dbReference type="ARBA" id="ARBA00022692"/>
    </source>
</evidence>
<comment type="similarity">
    <text evidence="2">Belongs to the TIM21 family.</text>
</comment>
<evidence type="ECO:0000256" key="2">
    <source>
        <dbReference type="ARBA" id="ARBA00010867"/>
    </source>
</evidence>
<keyword evidence="6" id="KW-0809">Transit peptide</keyword>
<name>A0A2S5BH80_9BASI</name>
<evidence type="ECO:0000256" key="8">
    <source>
        <dbReference type="ARBA" id="ARBA00023128"/>
    </source>
</evidence>
<keyword evidence="9 11" id="KW-0472">Membrane</keyword>
<evidence type="ECO:0000313" key="13">
    <source>
        <dbReference type="Proteomes" id="UP000237144"/>
    </source>
</evidence>
<evidence type="ECO:0000256" key="1">
    <source>
        <dbReference type="ARBA" id="ARBA00004304"/>
    </source>
</evidence>
<sequence>MASLPRLVVRSFAPRRSTALVQPRPTVARPLQLHAVIRCYASTPTNDPHPILSELERQGATSPSSSSTSGPHLGPFPLPNHPAQSEQERQARIDASSRQWSRLGVAQKAGVVATQSASLVVVLGGAGLFALVVYAFTSELFSEASPTRVFEDCVERVKQDPELATMLAPPYSFHGPPTPADARLRRNRRPSHSLTVDPQTGLETLFVRFALTATDPSAASSGPSSPLELEWWTSFSWDGTVDWVKKWVGPLVWDDSAHPGRYDPRLSSGLTEAEEEARAERERHALAEAERRRKRGESWTGWIGNGVSRAVGGLIDGATGGLSGLRKSAAGAGAAGGAEGSPASYFRRPRKPAYGEYTTAEVIAELQKDPNTGHFVYKQLFAAIPDTHSSNYYRYDIPTAVVVPPEGGEQAQGQQRWRFWNRQKTVLT</sequence>
<accession>A0A2S5BH80</accession>
<dbReference type="Gene3D" id="3.10.450.320">
    <property type="entry name" value="Mitochondrial import inner membrane translocase subunit Tim21"/>
    <property type="match status" value="1"/>
</dbReference>
<comment type="subcellular location">
    <subcellularLocation>
        <location evidence="1">Mitochondrion membrane</location>
        <topology evidence="1">Single-pass membrane protein</topology>
    </subcellularLocation>
</comment>
<feature type="region of interest" description="Disordered" evidence="10">
    <location>
        <begin position="262"/>
        <end position="284"/>
    </location>
</feature>
<comment type="caution">
    <text evidence="12">The sequence shown here is derived from an EMBL/GenBank/DDBJ whole genome shotgun (WGS) entry which is preliminary data.</text>
</comment>
<reference evidence="12 13" key="1">
    <citation type="journal article" date="2018" name="Front. Microbiol.">
        <title>Prospects for Fungal Bioremediation of Acidic Radioactive Waste Sites: Characterization and Genome Sequence of Rhodotorula taiwanensis MD1149.</title>
        <authorList>
            <person name="Tkavc R."/>
            <person name="Matrosova V.Y."/>
            <person name="Grichenko O.E."/>
            <person name="Gostincar C."/>
            <person name="Volpe R.P."/>
            <person name="Klimenkova P."/>
            <person name="Gaidamakova E.K."/>
            <person name="Zhou C.E."/>
            <person name="Stewart B.J."/>
            <person name="Lyman M.G."/>
            <person name="Malfatti S.A."/>
            <person name="Rubinfeld B."/>
            <person name="Courtot M."/>
            <person name="Singh J."/>
            <person name="Dalgard C.L."/>
            <person name="Hamilton T."/>
            <person name="Frey K.G."/>
            <person name="Gunde-Cimerman N."/>
            <person name="Dugan L."/>
            <person name="Daly M.J."/>
        </authorList>
    </citation>
    <scope>NUCLEOTIDE SEQUENCE [LARGE SCALE GENOMIC DNA]</scope>
    <source>
        <strain evidence="12 13">MD1149</strain>
    </source>
</reference>
<dbReference type="InterPro" id="IPR038552">
    <property type="entry name" value="Tim21_IMS_sf"/>
</dbReference>